<protein>
    <submittedName>
        <fullName evidence="2">DUF2934 domain-containing protein</fullName>
    </submittedName>
</protein>
<dbReference type="Proteomes" id="UP000266287">
    <property type="component" value="Unassembled WGS sequence"/>
</dbReference>
<dbReference type="Pfam" id="PF11154">
    <property type="entry name" value="DUF2934"/>
    <property type="match status" value="1"/>
</dbReference>
<sequence>MIKQTEKVKRSPAGGRIKPASEKVTAEERYCMIQEHAYLQAEKDNFSGDPCRYWVTAEAAVDARLAREK</sequence>
<organism evidence="2 3">
    <name type="scientific">candidate division NPL-UPA2 bacterium Unc8</name>
    <dbReference type="NCBI Taxonomy" id="1980939"/>
    <lineage>
        <taxon>Bacteria</taxon>
    </lineage>
</organism>
<gene>
    <name evidence="2" type="ORF">B9J77_05020</name>
</gene>
<comment type="caution">
    <text evidence="2">The sequence shown here is derived from an EMBL/GenBank/DDBJ whole genome shotgun (WGS) entry which is preliminary data.</text>
</comment>
<feature type="region of interest" description="Disordered" evidence="1">
    <location>
        <begin position="1"/>
        <end position="23"/>
    </location>
</feature>
<evidence type="ECO:0000256" key="1">
    <source>
        <dbReference type="SAM" id="MobiDB-lite"/>
    </source>
</evidence>
<dbReference type="AlphaFoldDB" id="A0A399FW00"/>
<reference evidence="2 3" key="1">
    <citation type="submission" date="2018-08" db="EMBL/GenBank/DDBJ databases">
        <title>Draft genome of candidate division NPL-UPA2 bacterium Unc8 that adapted to ultra-basic serpentinizing groundwater.</title>
        <authorList>
            <person name="Ishii S."/>
            <person name="Suzuki S."/>
            <person name="Nealson K.H."/>
        </authorList>
    </citation>
    <scope>NUCLEOTIDE SEQUENCE [LARGE SCALE GENOMIC DNA]</scope>
    <source>
        <strain evidence="2">Unc8</strain>
    </source>
</reference>
<proteinExistence type="predicted"/>
<dbReference type="InterPro" id="IPR021327">
    <property type="entry name" value="DUF2934"/>
</dbReference>
<accession>A0A399FW00</accession>
<evidence type="ECO:0000313" key="3">
    <source>
        <dbReference type="Proteomes" id="UP000266287"/>
    </source>
</evidence>
<name>A0A399FW00_UNCN2</name>
<dbReference type="EMBL" id="NDHY01000017">
    <property type="protein sequence ID" value="RIH99618.1"/>
    <property type="molecule type" value="Genomic_DNA"/>
</dbReference>
<evidence type="ECO:0000313" key="2">
    <source>
        <dbReference type="EMBL" id="RIH99618.1"/>
    </source>
</evidence>